<dbReference type="InterPro" id="IPR023375">
    <property type="entry name" value="ADC_dom_sf"/>
</dbReference>
<proteinExistence type="predicted"/>
<reference evidence="1 2" key="1">
    <citation type="submission" date="2024-07" db="EMBL/GenBank/DDBJ databases">
        <title>Section-level genome sequencing and comparative genomics of Aspergillus sections Usti and Cavernicolus.</title>
        <authorList>
            <consortium name="Lawrence Berkeley National Laboratory"/>
            <person name="Nybo J.L."/>
            <person name="Vesth T.C."/>
            <person name="Theobald S."/>
            <person name="Frisvad J.C."/>
            <person name="Larsen T.O."/>
            <person name="Kjaerboelling I."/>
            <person name="Rothschild-Mancinelli K."/>
            <person name="Lyhne E.K."/>
            <person name="Kogle M.E."/>
            <person name="Barry K."/>
            <person name="Clum A."/>
            <person name="Na H."/>
            <person name="Ledsgaard L."/>
            <person name="Lin J."/>
            <person name="Lipzen A."/>
            <person name="Kuo A."/>
            <person name="Riley R."/>
            <person name="Mondo S."/>
            <person name="Labutti K."/>
            <person name="Haridas S."/>
            <person name="Pangalinan J."/>
            <person name="Salamov A.A."/>
            <person name="Simmons B.A."/>
            <person name="Magnuson J.K."/>
            <person name="Chen J."/>
            <person name="Drula E."/>
            <person name="Henrissat B."/>
            <person name="Wiebenga A."/>
            <person name="Lubbers R.J."/>
            <person name="Gomes A.C."/>
            <person name="Makela M.R."/>
            <person name="Stajich J."/>
            <person name="Grigoriev I.V."/>
            <person name="Mortensen U.H."/>
            <person name="De Vries R.P."/>
            <person name="Baker S.E."/>
            <person name="Andersen M.R."/>
        </authorList>
    </citation>
    <scope>NUCLEOTIDE SEQUENCE [LARGE SCALE GENOMIC DNA]</scope>
    <source>
        <strain evidence="1 2">CBS 209.92</strain>
    </source>
</reference>
<evidence type="ECO:0000313" key="2">
    <source>
        <dbReference type="Proteomes" id="UP001610563"/>
    </source>
</evidence>
<accession>A0ABR4FL57</accession>
<dbReference type="SUPFAM" id="SSF160104">
    <property type="entry name" value="Acetoacetate decarboxylase-like"/>
    <property type="match status" value="1"/>
</dbReference>
<gene>
    <name evidence="1" type="ORF">BJX66DRAFT_348967</name>
</gene>
<keyword evidence="2" id="KW-1185">Reference proteome</keyword>
<protein>
    <submittedName>
        <fullName evidence="1">Uncharacterized protein</fullName>
    </submittedName>
</protein>
<organism evidence="1 2">
    <name type="scientific">Aspergillus keveii</name>
    <dbReference type="NCBI Taxonomy" id="714993"/>
    <lineage>
        <taxon>Eukaryota</taxon>
        <taxon>Fungi</taxon>
        <taxon>Dikarya</taxon>
        <taxon>Ascomycota</taxon>
        <taxon>Pezizomycotina</taxon>
        <taxon>Eurotiomycetes</taxon>
        <taxon>Eurotiomycetidae</taxon>
        <taxon>Eurotiales</taxon>
        <taxon>Aspergillaceae</taxon>
        <taxon>Aspergillus</taxon>
        <taxon>Aspergillus subgen. Nidulantes</taxon>
    </lineage>
</organism>
<dbReference type="Proteomes" id="UP001610563">
    <property type="component" value="Unassembled WGS sequence"/>
</dbReference>
<comment type="caution">
    <text evidence="1">The sequence shown here is derived from an EMBL/GenBank/DDBJ whole genome shotgun (WGS) entry which is preliminary data.</text>
</comment>
<dbReference type="EMBL" id="JBFTWV010000200">
    <property type="protein sequence ID" value="KAL2783979.1"/>
    <property type="molecule type" value="Genomic_DNA"/>
</dbReference>
<dbReference type="PANTHER" id="PTHR40518">
    <property type="entry name" value="ACETOACETATE DECARBOXYLASE"/>
    <property type="match status" value="1"/>
</dbReference>
<dbReference type="Gene3D" id="2.40.400.10">
    <property type="entry name" value="Acetoacetate decarboxylase-like"/>
    <property type="match status" value="1"/>
</dbReference>
<name>A0ABR4FL57_9EURO</name>
<evidence type="ECO:0000313" key="1">
    <source>
        <dbReference type="EMBL" id="KAL2783979.1"/>
    </source>
</evidence>
<dbReference type="PANTHER" id="PTHR40518:SF1">
    <property type="entry name" value="ACETOACETATE DECARBOXYLASE"/>
    <property type="match status" value="1"/>
</dbReference>
<sequence length="264" mass="29502">MSTKTKPTTDSSLTWENARGHIFMCLSRSSSTRAPVPASYHKNEEKSPFAKQPFAGGFEACVIVRYLESPIGPYDELLWIPGAFKVPWSGEQTYRATRAYVSTDLSVSIGRQSWNVPKMLAKFEFTPSESGHLPYSRIAVSPHHGKEPFMQLDLRPMFLGSRPFLPINTKYVPMDFVFDFPPLPASEDNIHRALIGTCDWKQVCLQISGMAGMVSIAGKMGDGIHYPQMGQKSSWLWLKDARIRIEGVQVQPEGSATGQRKTAE</sequence>